<sequence length="1257" mass="130920">MSFDNSRFTFSPWNDYAGVVGLQGRLQTDADWNEWLAELGRRIQAGTLDLMGHAAYPPTTPYAFQIENSTNASGQPSLSIGLGRMYVDGLLAENHGAPTQQWDPALAELSGTPQPPPAASVNAIDYSAQPYYPNAPTALLTGPGAAGTLLAYLDVWTRPVTWLQDSNLIDKAINVDTSARLQTVWQVRLMDASGKNWGCGTPDADMFGSLASSGRLDTSVVPNAPSGPCCLTTSTGYTGVENQFYRVEIHAGGAPNATGALPTNNATFKWSRENASVMTGVTQIAMGTNTAGAPAAVLTVMSLGRDQVLGFAAGNWIELIDEAHELGGQPGEMYQIDSIDVPGKTITLTSALQSNAFQGPLDPKRCTRIRRWDQSGKIYLQDMTTVWCDVDAAGGIIPVPEAGTRLVLESGIIVNFSLSTPVASGGHFNTGDFWNFAARTAGGWVEELNGAPPRGIHHHYTKLSVLTPPNGAPDCRTPWNPGNGADCGCCSCTVGDGQESVGKYTSINAALASLKGSGGEVCILPGRYFEPVLIEQDDVILRGCGWRTRLASPSFAPTGANAAGNGNANANAAVAASGLSAVVTVIGSHHVKLLSFCIETDGTDVGILLDFAAAPANQTEIAMMALRNDVTTERASNTDITIEDLVILAWTYPAIAGVNVDLLKIADNRMAMRNTASRFATVCVSGAELHVERNWVGLVNTANVLERLPQSMVNDYEQQSAATNAKDAKDVKGTPGNPNANNMDAKIPANAMTLQMAPGGIHIAGPSRDVFVVENEIEGGRGNGVTLGSFVILDANGNATGTLTGVSASDPTACSTTGSLDLPSTPGDGANGGSLVAAGPLVNVLIARNRIRNMGLCGIGPVGFFDLSSVTEVISIHNLTVRENVIARTLLMPIDFGQSRTAFKGYGAICVPDVQNLNVCDNTITDFGATPGALVCGIFLLNAQTAVISRNRIVETRDWALADPVAPTGNNVLSGGIMALLVTPPVASASGAWSTSAAGAASNENQSGAGLTATLYEPGMPALRVEHNIVRVALGTALAAVGYGPYVIVNNQFATGGTVPRPEITNDALPAATVEILNLGQGIDFLNLAQNFSQFKTYGAAFASNGATRGPAVVSNGTVLFADNLCQLETRLSGVHAFTSVLVLSHDQLNFANNQCWVDGSSLCVALDVVALAGSLQMNGNRLQEAVGAAIASGVTYGIFNITCQNLSTLCLYADAATANWRRSTSNLSIAGVLAAPSGDGDPCGAFVNHALTSAGN</sequence>
<proteinExistence type="predicted"/>
<dbReference type="Pfam" id="PF20129">
    <property type="entry name" value="DUF6519"/>
    <property type="match status" value="2"/>
</dbReference>
<dbReference type="Gene3D" id="2.160.20.10">
    <property type="entry name" value="Single-stranded right-handed beta-helix, Pectin lyase-like"/>
    <property type="match status" value="1"/>
</dbReference>
<evidence type="ECO:0000313" key="2">
    <source>
        <dbReference type="EMBL" id="QGZ59453.1"/>
    </source>
</evidence>
<evidence type="ECO:0000256" key="1">
    <source>
        <dbReference type="SAM" id="MobiDB-lite"/>
    </source>
</evidence>
<dbReference type="InterPro" id="IPR011050">
    <property type="entry name" value="Pectin_lyase_fold/virulence"/>
</dbReference>
<dbReference type="Proteomes" id="UP000434209">
    <property type="component" value="Chromosome 4"/>
</dbReference>
<dbReference type="InterPro" id="IPR012334">
    <property type="entry name" value="Pectin_lyas_fold"/>
</dbReference>
<gene>
    <name evidence="2" type="ORF">FAZ97_31150</name>
</gene>
<dbReference type="SUPFAM" id="SSF51126">
    <property type="entry name" value="Pectin lyase-like"/>
    <property type="match status" value="1"/>
</dbReference>
<name>A0A7Z2JD09_9BURK</name>
<keyword evidence="3" id="KW-1185">Reference proteome</keyword>
<evidence type="ECO:0008006" key="4">
    <source>
        <dbReference type="Google" id="ProtNLM"/>
    </source>
</evidence>
<dbReference type="RefSeq" id="WP_158762635.1">
    <property type="nucleotide sequence ID" value="NZ_CP046912.1"/>
</dbReference>
<feature type="region of interest" description="Disordered" evidence="1">
    <location>
        <begin position="720"/>
        <end position="742"/>
    </location>
</feature>
<dbReference type="InterPro" id="IPR006626">
    <property type="entry name" value="PbH1"/>
</dbReference>
<dbReference type="SMART" id="SM00710">
    <property type="entry name" value="PbH1"/>
    <property type="match status" value="5"/>
</dbReference>
<protein>
    <recommendedName>
        <fullName evidence="4">Right handed beta helix region</fullName>
    </recommendedName>
</protein>
<accession>A0A7Z2JD09</accession>
<dbReference type="EMBL" id="CP046912">
    <property type="protein sequence ID" value="QGZ59453.1"/>
    <property type="molecule type" value="Genomic_DNA"/>
</dbReference>
<evidence type="ECO:0000313" key="3">
    <source>
        <dbReference type="Proteomes" id="UP000434209"/>
    </source>
</evidence>
<dbReference type="KEGG" id="pacp:FAZ97_31150"/>
<organism evidence="2 3">
    <name type="scientific">Paraburkholderia acidiphila</name>
    <dbReference type="NCBI Taxonomy" id="2571747"/>
    <lineage>
        <taxon>Bacteria</taxon>
        <taxon>Pseudomonadati</taxon>
        <taxon>Pseudomonadota</taxon>
        <taxon>Betaproteobacteria</taxon>
        <taxon>Burkholderiales</taxon>
        <taxon>Burkholderiaceae</taxon>
        <taxon>Paraburkholderia</taxon>
    </lineage>
</organism>
<dbReference type="AlphaFoldDB" id="A0A7Z2JD09"/>
<dbReference type="InterPro" id="IPR045392">
    <property type="entry name" value="DUF6519"/>
</dbReference>
<dbReference type="OrthoDB" id="134981at2"/>
<reference evidence="2 3" key="1">
    <citation type="submission" date="2019-12" db="EMBL/GenBank/DDBJ databases">
        <title>Paraburkholderia acidiphila 7Q-K02 sp. nov and Paraburkholderia acidisoli DHF22 sp. nov., two strains isolated from forest soil.</title>
        <authorList>
            <person name="Gao Z."/>
            <person name="Qiu L."/>
        </authorList>
    </citation>
    <scope>NUCLEOTIDE SEQUENCE [LARGE SCALE GENOMIC DNA]</scope>
    <source>
        <strain evidence="2 3">7Q-K02</strain>
    </source>
</reference>